<sequence>MFASLTGSPVWPSLTLSRGAELLWAKDIESGVGVLFSNAEEDDEMMEADVSAVEPLLDLSVRDGGLNDREIVRRGNGVPSWSESLLRACRVGIGNGFSTAGRAFIDFAMGGGGSTQNI</sequence>
<organism evidence="1 2">
    <name type="scientific">Venturia nashicola</name>
    <dbReference type="NCBI Taxonomy" id="86259"/>
    <lineage>
        <taxon>Eukaryota</taxon>
        <taxon>Fungi</taxon>
        <taxon>Dikarya</taxon>
        <taxon>Ascomycota</taxon>
        <taxon>Pezizomycotina</taxon>
        <taxon>Dothideomycetes</taxon>
        <taxon>Pleosporomycetidae</taxon>
        <taxon>Venturiales</taxon>
        <taxon>Venturiaceae</taxon>
        <taxon>Venturia</taxon>
    </lineage>
</organism>
<accession>A0A4Z1P3U2</accession>
<comment type="caution">
    <text evidence="1">The sequence shown here is derived from an EMBL/GenBank/DDBJ whole genome shotgun (WGS) entry which is preliminary data.</text>
</comment>
<dbReference type="AlphaFoldDB" id="A0A4Z1P3U2"/>
<gene>
    <name evidence="1" type="ORF">E6O75_ATG05784</name>
</gene>
<name>A0A4Z1P3U2_9PEZI</name>
<evidence type="ECO:0000313" key="1">
    <source>
        <dbReference type="EMBL" id="TID21019.1"/>
    </source>
</evidence>
<dbReference type="Proteomes" id="UP000298493">
    <property type="component" value="Unassembled WGS sequence"/>
</dbReference>
<evidence type="ECO:0000313" key="2">
    <source>
        <dbReference type="Proteomes" id="UP000298493"/>
    </source>
</evidence>
<proteinExistence type="predicted"/>
<protein>
    <submittedName>
        <fullName evidence="1">Uncharacterized protein</fullName>
    </submittedName>
</protein>
<reference evidence="1 2" key="1">
    <citation type="submission" date="2019-04" db="EMBL/GenBank/DDBJ databases">
        <title>High contiguity whole genome sequence and gene annotation resource for two Venturia nashicola isolates.</title>
        <authorList>
            <person name="Prokchorchik M."/>
            <person name="Won K."/>
            <person name="Lee Y."/>
            <person name="Choi E.D."/>
            <person name="Segonzac C."/>
            <person name="Sohn K.H."/>
        </authorList>
    </citation>
    <scope>NUCLEOTIDE SEQUENCE [LARGE SCALE GENOMIC DNA]</scope>
    <source>
        <strain evidence="1 2">PRI2</strain>
    </source>
</reference>
<keyword evidence="2" id="KW-1185">Reference proteome</keyword>
<dbReference type="EMBL" id="SNSC02000010">
    <property type="protein sequence ID" value="TID21019.1"/>
    <property type="molecule type" value="Genomic_DNA"/>
</dbReference>